<proteinExistence type="predicted"/>
<organism evidence="1 2">
    <name type="scientific">Polaribacter vadi</name>
    <dbReference type="NCBI Taxonomy" id="1774273"/>
    <lineage>
        <taxon>Bacteria</taxon>
        <taxon>Pseudomonadati</taxon>
        <taxon>Bacteroidota</taxon>
        <taxon>Flavobacteriia</taxon>
        <taxon>Flavobacteriales</taxon>
        <taxon>Flavobacteriaceae</taxon>
    </lineage>
</organism>
<dbReference type="Proteomes" id="UP000092584">
    <property type="component" value="Unassembled WGS sequence"/>
</dbReference>
<keyword evidence="2" id="KW-1185">Reference proteome</keyword>
<evidence type="ECO:0000313" key="2">
    <source>
        <dbReference type="Proteomes" id="UP000092584"/>
    </source>
</evidence>
<reference evidence="2" key="1">
    <citation type="submission" date="2016-02" db="EMBL/GenBank/DDBJ databases">
        <authorList>
            <person name="Shin S.-K."/>
            <person name="Yi H."/>
            <person name="Kim E."/>
        </authorList>
    </citation>
    <scope>NUCLEOTIDE SEQUENCE [LARGE SCALE GENOMIC DNA]</scope>
    <source>
        <strain evidence="2">LPB0003</strain>
    </source>
</reference>
<evidence type="ECO:0000313" key="1">
    <source>
        <dbReference type="EMBL" id="OBY64463.1"/>
    </source>
</evidence>
<dbReference type="NCBIfam" id="TIGR04131">
    <property type="entry name" value="Bac_Flav_CTERM"/>
    <property type="match status" value="1"/>
</dbReference>
<dbReference type="RefSeq" id="WP_065319210.1">
    <property type="nucleotide sequence ID" value="NZ_CP017477.1"/>
</dbReference>
<accession>A0A1B8TXR5</accession>
<comment type="caution">
    <text evidence="1">The sequence shown here is derived from an EMBL/GenBank/DDBJ whole genome shotgun (WGS) entry which is preliminary data.</text>
</comment>
<sequence>MCIKWFKVIVRRLYYYLFLIIFSRYGKLVAQEPIDSQGWNGMYQGKLLPSDDYWFNITLIPADTTKPTINKKGNFSLLRKQ</sequence>
<name>A0A1B8TXR5_9FLAO</name>
<dbReference type="EMBL" id="LSFM01000022">
    <property type="protein sequence ID" value="OBY64463.1"/>
    <property type="molecule type" value="Genomic_DNA"/>
</dbReference>
<dbReference type="AlphaFoldDB" id="A0A1B8TXR5"/>
<protein>
    <submittedName>
        <fullName evidence="1">Uncharacterized protein</fullName>
    </submittedName>
</protein>
<gene>
    <name evidence="1" type="ORF">LPB3_08755</name>
</gene>
<dbReference type="KEGG" id="pob:LPB03_03740"/>
<dbReference type="InterPro" id="IPR026341">
    <property type="entry name" value="T9SS_type_B"/>
</dbReference>
<dbReference type="STRING" id="1774273.LPB03_03740"/>